<dbReference type="AlphaFoldDB" id="A0A919XUF3"/>
<keyword evidence="2" id="KW-1185">Reference proteome</keyword>
<sequence>MTPAATKIYEFPSQIKAKNKLISHKKITKRMTDESIKTSYDFKRKSWERE</sequence>
<dbReference type="EMBL" id="BORR01000022">
    <property type="protein sequence ID" value="GIO39486.1"/>
    <property type="molecule type" value="Genomic_DNA"/>
</dbReference>
<proteinExistence type="predicted"/>
<organism evidence="1 2">
    <name type="scientific">Paenibacillus antibioticophila</name>
    <dbReference type="NCBI Taxonomy" id="1274374"/>
    <lineage>
        <taxon>Bacteria</taxon>
        <taxon>Bacillati</taxon>
        <taxon>Bacillota</taxon>
        <taxon>Bacilli</taxon>
        <taxon>Bacillales</taxon>
        <taxon>Paenibacillaceae</taxon>
        <taxon>Paenibacillus</taxon>
    </lineage>
</organism>
<dbReference type="Proteomes" id="UP000681162">
    <property type="component" value="Unassembled WGS sequence"/>
</dbReference>
<evidence type="ECO:0000313" key="1">
    <source>
        <dbReference type="EMBL" id="GIO39486.1"/>
    </source>
</evidence>
<protein>
    <submittedName>
        <fullName evidence="1">Uncharacterized protein</fullName>
    </submittedName>
</protein>
<evidence type="ECO:0000313" key="2">
    <source>
        <dbReference type="Proteomes" id="UP000681162"/>
    </source>
</evidence>
<reference evidence="1 2" key="1">
    <citation type="submission" date="2021-03" db="EMBL/GenBank/DDBJ databases">
        <title>Antimicrobial resistance genes in bacteria isolated from Japanese honey, and their potential for conferring macrolide and lincosamide resistance in the American foulbrood pathogen Paenibacillus larvae.</title>
        <authorList>
            <person name="Okamoto M."/>
            <person name="Kumagai M."/>
            <person name="Kanamori H."/>
            <person name="Takamatsu D."/>
        </authorList>
    </citation>
    <scope>NUCLEOTIDE SEQUENCE [LARGE SCALE GENOMIC DNA]</scope>
    <source>
        <strain evidence="1 2">J41TS12</strain>
    </source>
</reference>
<name>A0A919XUF3_9BACL</name>
<accession>A0A919XUF3</accession>
<comment type="caution">
    <text evidence="1">The sequence shown here is derived from an EMBL/GenBank/DDBJ whole genome shotgun (WGS) entry which is preliminary data.</text>
</comment>
<gene>
    <name evidence="1" type="ORF">J41TS12_43470</name>
</gene>